<dbReference type="GO" id="GO:0008703">
    <property type="term" value="F:5-amino-6-(5-phosphoribosylamino)uracil reductase activity"/>
    <property type="evidence" value="ECO:0007669"/>
    <property type="project" value="InterPro"/>
</dbReference>
<dbReference type="PANTHER" id="PTHR38011">
    <property type="entry name" value="DIHYDROFOLATE REDUCTASE FAMILY PROTEIN (AFU_ORTHOLOGUE AFUA_8G06820)"/>
    <property type="match status" value="1"/>
</dbReference>
<dbReference type="AlphaFoldDB" id="A0A6B1DTR3"/>
<proteinExistence type="predicted"/>
<dbReference type="Pfam" id="PF01872">
    <property type="entry name" value="RibD_C"/>
    <property type="match status" value="1"/>
</dbReference>
<dbReference type="SUPFAM" id="SSF53597">
    <property type="entry name" value="Dihydrofolate reductase-like"/>
    <property type="match status" value="1"/>
</dbReference>
<evidence type="ECO:0000259" key="1">
    <source>
        <dbReference type="Pfam" id="PF01872"/>
    </source>
</evidence>
<name>A0A6B1DTR3_9CHLR</name>
<sequence length="173" mass="19400">MRQVRYNCAMSLDGYIAGPDHEYDWIEADPDIDFLQLSAQFDTYLMGRKTFEITRQHGQAEMPGIRTFVFSRTLRQSDYDNVTIVGRNWQEIVQALRREPGKDIWLFGGGSLFRSLADVGLVDTVEVSVVPILLGGGVPLVSDSPTRIALTLTGHRVYAKTGMVSLVYAVNNR</sequence>
<evidence type="ECO:0000313" key="2">
    <source>
        <dbReference type="EMBL" id="MYD90082.1"/>
    </source>
</evidence>
<reference evidence="2" key="1">
    <citation type="submission" date="2019-09" db="EMBL/GenBank/DDBJ databases">
        <title>Characterisation of the sponge microbiome using genome-centric metagenomics.</title>
        <authorList>
            <person name="Engelberts J.P."/>
            <person name="Robbins S.J."/>
            <person name="De Goeij J.M."/>
            <person name="Aranda M."/>
            <person name="Bell S.C."/>
            <person name="Webster N.S."/>
        </authorList>
    </citation>
    <scope>NUCLEOTIDE SEQUENCE</scope>
    <source>
        <strain evidence="2">SB0662_bin_9</strain>
    </source>
</reference>
<dbReference type="GO" id="GO:0009231">
    <property type="term" value="P:riboflavin biosynthetic process"/>
    <property type="evidence" value="ECO:0007669"/>
    <property type="project" value="InterPro"/>
</dbReference>
<dbReference type="InterPro" id="IPR050765">
    <property type="entry name" value="Riboflavin_Biosynth_HTPR"/>
</dbReference>
<dbReference type="PANTHER" id="PTHR38011:SF11">
    <property type="entry name" value="2,5-DIAMINO-6-RIBOSYLAMINO-4(3H)-PYRIMIDINONE 5'-PHOSPHATE REDUCTASE"/>
    <property type="match status" value="1"/>
</dbReference>
<feature type="domain" description="Bacterial bifunctional deaminase-reductase C-terminal" evidence="1">
    <location>
        <begin position="3"/>
        <end position="159"/>
    </location>
</feature>
<gene>
    <name evidence="2" type="ORF">F4Y08_07050</name>
</gene>
<dbReference type="InterPro" id="IPR002734">
    <property type="entry name" value="RibDG_C"/>
</dbReference>
<dbReference type="InterPro" id="IPR024072">
    <property type="entry name" value="DHFR-like_dom_sf"/>
</dbReference>
<protein>
    <submittedName>
        <fullName evidence="2">Dihydrofolate reductase</fullName>
    </submittedName>
</protein>
<dbReference type="EMBL" id="VXPY01000047">
    <property type="protein sequence ID" value="MYD90082.1"/>
    <property type="molecule type" value="Genomic_DNA"/>
</dbReference>
<comment type="caution">
    <text evidence="2">The sequence shown here is derived from an EMBL/GenBank/DDBJ whole genome shotgun (WGS) entry which is preliminary data.</text>
</comment>
<accession>A0A6B1DTR3</accession>
<organism evidence="2">
    <name type="scientific">Caldilineaceae bacterium SB0662_bin_9</name>
    <dbReference type="NCBI Taxonomy" id="2605258"/>
    <lineage>
        <taxon>Bacteria</taxon>
        <taxon>Bacillati</taxon>
        <taxon>Chloroflexota</taxon>
        <taxon>Caldilineae</taxon>
        <taxon>Caldilineales</taxon>
        <taxon>Caldilineaceae</taxon>
    </lineage>
</organism>
<dbReference type="Gene3D" id="3.40.430.10">
    <property type="entry name" value="Dihydrofolate Reductase, subunit A"/>
    <property type="match status" value="1"/>
</dbReference>